<organism evidence="5 6">
    <name type="scientific">Paenibacillus pini JCM 16418</name>
    <dbReference type="NCBI Taxonomy" id="1236976"/>
    <lineage>
        <taxon>Bacteria</taxon>
        <taxon>Bacillati</taxon>
        <taxon>Bacillota</taxon>
        <taxon>Bacilli</taxon>
        <taxon>Bacillales</taxon>
        <taxon>Paenibacillaceae</taxon>
        <taxon>Paenibacillus</taxon>
    </lineage>
</organism>
<dbReference type="SMART" id="SM00342">
    <property type="entry name" value="HTH_ARAC"/>
    <property type="match status" value="1"/>
</dbReference>
<dbReference type="Pfam" id="PF12833">
    <property type="entry name" value="HTH_18"/>
    <property type="match status" value="1"/>
</dbReference>
<dbReference type="Proteomes" id="UP000019364">
    <property type="component" value="Unassembled WGS sequence"/>
</dbReference>
<keyword evidence="1" id="KW-0805">Transcription regulation</keyword>
<dbReference type="PANTHER" id="PTHR43280:SF2">
    <property type="entry name" value="HTH-TYPE TRANSCRIPTIONAL REGULATOR EXSA"/>
    <property type="match status" value="1"/>
</dbReference>
<dbReference type="STRING" id="1236976.JCM16418_3633"/>
<dbReference type="SUPFAM" id="SSF46689">
    <property type="entry name" value="Homeodomain-like"/>
    <property type="match status" value="2"/>
</dbReference>
<evidence type="ECO:0000256" key="1">
    <source>
        <dbReference type="ARBA" id="ARBA00023015"/>
    </source>
</evidence>
<evidence type="ECO:0000313" key="5">
    <source>
        <dbReference type="EMBL" id="GAF09490.1"/>
    </source>
</evidence>
<evidence type="ECO:0000256" key="3">
    <source>
        <dbReference type="ARBA" id="ARBA00023163"/>
    </source>
</evidence>
<accession>W7YEW5</accession>
<sequence length="116" mass="14087">MLTQQHTRENHIIHDIAHYLERHYAEDISLQDMATRFFFSREYISRRFKQEFSVNISDFLARIRIEKAKLLLLNPQLRISQIAEMVGYPDEKYFSKVFKKQEGRTPNEYRKEKTMS</sequence>
<evidence type="ECO:0000313" key="6">
    <source>
        <dbReference type="Proteomes" id="UP000019364"/>
    </source>
</evidence>
<dbReference type="PANTHER" id="PTHR43280">
    <property type="entry name" value="ARAC-FAMILY TRANSCRIPTIONAL REGULATOR"/>
    <property type="match status" value="1"/>
</dbReference>
<keyword evidence="3" id="KW-0804">Transcription</keyword>
<feature type="domain" description="HTH araC/xylS-type" evidence="4">
    <location>
        <begin position="14"/>
        <end position="112"/>
    </location>
</feature>
<dbReference type="OrthoDB" id="2461801at2"/>
<gene>
    <name evidence="5" type="ORF">JCM16418_3633</name>
</gene>
<dbReference type="PROSITE" id="PS01124">
    <property type="entry name" value="HTH_ARAC_FAMILY_2"/>
    <property type="match status" value="1"/>
</dbReference>
<dbReference type="Gene3D" id="1.10.10.60">
    <property type="entry name" value="Homeodomain-like"/>
    <property type="match status" value="2"/>
</dbReference>
<name>W7YEW5_9BACL</name>
<dbReference type="EMBL" id="BAVZ01000012">
    <property type="protein sequence ID" value="GAF09490.1"/>
    <property type="molecule type" value="Genomic_DNA"/>
</dbReference>
<evidence type="ECO:0000259" key="4">
    <source>
        <dbReference type="PROSITE" id="PS01124"/>
    </source>
</evidence>
<dbReference type="AlphaFoldDB" id="W7YEW5"/>
<dbReference type="PRINTS" id="PR00032">
    <property type="entry name" value="HTHARAC"/>
</dbReference>
<protein>
    <submittedName>
        <fullName evidence="5">Two-component response regulator YesN</fullName>
    </submittedName>
</protein>
<keyword evidence="2" id="KW-0238">DNA-binding</keyword>
<dbReference type="PROSITE" id="PS00041">
    <property type="entry name" value="HTH_ARAC_FAMILY_1"/>
    <property type="match status" value="1"/>
</dbReference>
<comment type="caution">
    <text evidence="5">The sequence shown here is derived from an EMBL/GenBank/DDBJ whole genome shotgun (WGS) entry which is preliminary data.</text>
</comment>
<proteinExistence type="predicted"/>
<dbReference type="InterPro" id="IPR018062">
    <property type="entry name" value="HTH_AraC-typ_CS"/>
</dbReference>
<evidence type="ECO:0000256" key="2">
    <source>
        <dbReference type="ARBA" id="ARBA00023125"/>
    </source>
</evidence>
<dbReference type="InterPro" id="IPR018060">
    <property type="entry name" value="HTH_AraC"/>
</dbReference>
<dbReference type="GO" id="GO:0003700">
    <property type="term" value="F:DNA-binding transcription factor activity"/>
    <property type="evidence" value="ECO:0007669"/>
    <property type="project" value="InterPro"/>
</dbReference>
<dbReference type="GO" id="GO:0043565">
    <property type="term" value="F:sequence-specific DNA binding"/>
    <property type="evidence" value="ECO:0007669"/>
    <property type="project" value="InterPro"/>
</dbReference>
<dbReference type="eggNOG" id="COG2207">
    <property type="taxonomic scope" value="Bacteria"/>
</dbReference>
<keyword evidence="6" id="KW-1185">Reference proteome</keyword>
<reference evidence="5 6" key="1">
    <citation type="journal article" date="2014" name="Genome Announc.">
        <title>Draft Genome Sequence of Paenibacillus pini JCM 16418T, Isolated from the Rhizosphere of Pine Tree.</title>
        <authorList>
            <person name="Yuki M."/>
            <person name="Oshima K."/>
            <person name="Suda W."/>
            <person name="Oshida Y."/>
            <person name="Kitamura K."/>
            <person name="Iida Y."/>
            <person name="Hattori M."/>
            <person name="Ohkuma M."/>
        </authorList>
    </citation>
    <scope>NUCLEOTIDE SEQUENCE [LARGE SCALE GENOMIC DNA]</scope>
    <source>
        <strain evidence="5 6">JCM 16418</strain>
    </source>
</reference>
<dbReference type="InterPro" id="IPR020449">
    <property type="entry name" value="Tscrpt_reg_AraC-type_HTH"/>
</dbReference>
<dbReference type="InterPro" id="IPR009057">
    <property type="entry name" value="Homeodomain-like_sf"/>
</dbReference>